<proteinExistence type="predicted"/>
<reference evidence="1" key="2">
    <citation type="submission" date="2023-06" db="EMBL/GenBank/DDBJ databases">
        <authorList>
            <person name="Ma L."/>
            <person name="Liu K.-W."/>
            <person name="Li Z."/>
            <person name="Hsiao Y.-Y."/>
            <person name="Qi Y."/>
            <person name="Fu T."/>
            <person name="Tang G."/>
            <person name="Zhang D."/>
            <person name="Sun W.-H."/>
            <person name="Liu D.-K."/>
            <person name="Li Y."/>
            <person name="Chen G.-Z."/>
            <person name="Liu X.-D."/>
            <person name="Liao X.-Y."/>
            <person name="Jiang Y.-T."/>
            <person name="Yu X."/>
            <person name="Hao Y."/>
            <person name="Huang J."/>
            <person name="Zhao X.-W."/>
            <person name="Ke S."/>
            <person name="Chen Y.-Y."/>
            <person name="Wu W.-L."/>
            <person name="Hsu J.-L."/>
            <person name="Lin Y.-F."/>
            <person name="Huang M.-D."/>
            <person name="Li C.-Y."/>
            <person name="Huang L."/>
            <person name="Wang Z.-W."/>
            <person name="Zhao X."/>
            <person name="Zhong W.-Y."/>
            <person name="Peng D.-H."/>
            <person name="Ahmad S."/>
            <person name="Lan S."/>
            <person name="Zhang J.-S."/>
            <person name="Tsai W.-C."/>
            <person name="Van De Peer Y."/>
            <person name="Liu Z.-J."/>
        </authorList>
    </citation>
    <scope>NUCLEOTIDE SEQUENCE</scope>
    <source>
        <strain evidence="1">CP</strain>
        <tissue evidence="1">Leaves</tissue>
    </source>
</reference>
<reference evidence="1" key="1">
    <citation type="journal article" date="2023" name="Nat. Commun.">
        <title>Diploid and tetraploid genomes of Acorus and the evolution of monocots.</title>
        <authorList>
            <person name="Ma L."/>
            <person name="Liu K.W."/>
            <person name="Li Z."/>
            <person name="Hsiao Y.Y."/>
            <person name="Qi Y."/>
            <person name="Fu T."/>
            <person name="Tang G.D."/>
            <person name="Zhang D."/>
            <person name="Sun W.H."/>
            <person name="Liu D.K."/>
            <person name="Li Y."/>
            <person name="Chen G.Z."/>
            <person name="Liu X.D."/>
            <person name="Liao X.Y."/>
            <person name="Jiang Y.T."/>
            <person name="Yu X."/>
            <person name="Hao Y."/>
            <person name="Huang J."/>
            <person name="Zhao X.W."/>
            <person name="Ke S."/>
            <person name="Chen Y.Y."/>
            <person name="Wu W.L."/>
            <person name="Hsu J.L."/>
            <person name="Lin Y.F."/>
            <person name="Huang M.D."/>
            <person name="Li C.Y."/>
            <person name="Huang L."/>
            <person name="Wang Z.W."/>
            <person name="Zhao X."/>
            <person name="Zhong W.Y."/>
            <person name="Peng D.H."/>
            <person name="Ahmad S."/>
            <person name="Lan S."/>
            <person name="Zhang J.S."/>
            <person name="Tsai W.C."/>
            <person name="Van de Peer Y."/>
            <person name="Liu Z.J."/>
        </authorList>
    </citation>
    <scope>NUCLEOTIDE SEQUENCE</scope>
    <source>
        <strain evidence="1">CP</strain>
    </source>
</reference>
<evidence type="ECO:0000313" key="1">
    <source>
        <dbReference type="EMBL" id="KAK1313934.1"/>
    </source>
</evidence>
<gene>
    <name evidence="1" type="ORF">QJS10_CPA06g02496</name>
</gene>
<keyword evidence="2" id="KW-1185">Reference proteome</keyword>
<sequence>MLVKPALKGGFFIEQGFFIDGFSSSCRGDIRLLLHRRLLLLLRSCRDNFRLDRS</sequence>
<protein>
    <submittedName>
        <fullName evidence="1">Uncharacterized protein</fullName>
    </submittedName>
</protein>
<evidence type="ECO:0000313" key="2">
    <source>
        <dbReference type="Proteomes" id="UP001180020"/>
    </source>
</evidence>
<name>A0AAV9ELS8_ACOCL</name>
<dbReference type="AlphaFoldDB" id="A0AAV9ELS8"/>
<organism evidence="1 2">
    <name type="scientific">Acorus calamus</name>
    <name type="common">Sweet flag</name>
    <dbReference type="NCBI Taxonomy" id="4465"/>
    <lineage>
        <taxon>Eukaryota</taxon>
        <taxon>Viridiplantae</taxon>
        <taxon>Streptophyta</taxon>
        <taxon>Embryophyta</taxon>
        <taxon>Tracheophyta</taxon>
        <taxon>Spermatophyta</taxon>
        <taxon>Magnoliopsida</taxon>
        <taxon>Liliopsida</taxon>
        <taxon>Acoraceae</taxon>
        <taxon>Acorus</taxon>
    </lineage>
</organism>
<dbReference type="EMBL" id="JAUJYO010000006">
    <property type="protein sequence ID" value="KAK1313934.1"/>
    <property type="molecule type" value="Genomic_DNA"/>
</dbReference>
<accession>A0AAV9ELS8</accession>
<dbReference type="Proteomes" id="UP001180020">
    <property type="component" value="Unassembled WGS sequence"/>
</dbReference>
<comment type="caution">
    <text evidence="1">The sequence shown here is derived from an EMBL/GenBank/DDBJ whole genome shotgun (WGS) entry which is preliminary data.</text>
</comment>